<feature type="compositionally biased region" description="Polar residues" evidence="1">
    <location>
        <begin position="56"/>
        <end position="68"/>
    </location>
</feature>
<dbReference type="AlphaFoldDB" id="A0A2V3ZP07"/>
<accession>A0A2V3ZP07</accession>
<comment type="caution">
    <text evidence="2">The sequence shown here is derived from an EMBL/GenBank/DDBJ whole genome shotgun (WGS) entry which is preliminary data.</text>
</comment>
<evidence type="ECO:0000256" key="1">
    <source>
        <dbReference type="SAM" id="MobiDB-lite"/>
    </source>
</evidence>
<gene>
    <name evidence="2" type="ORF">DIT71_05995</name>
</gene>
<feature type="region of interest" description="Disordered" evidence="1">
    <location>
        <begin position="43"/>
        <end position="91"/>
    </location>
</feature>
<evidence type="ECO:0000313" key="2">
    <source>
        <dbReference type="EMBL" id="PXX92812.1"/>
    </source>
</evidence>
<dbReference type="EMBL" id="QFWX01000002">
    <property type="protein sequence ID" value="PXX92812.1"/>
    <property type="molecule type" value="Genomic_DNA"/>
</dbReference>
<reference evidence="2 3" key="2">
    <citation type="submission" date="2018-06" db="EMBL/GenBank/DDBJ databases">
        <title>Marinobactersediminissp. nov, a moderately halophilic bacterium isolated from marine solar saltern.</title>
        <authorList>
            <person name="Zhang Y."/>
        </authorList>
    </citation>
    <scope>NUCLEOTIDE SEQUENCE [LARGE SCALE GENOMIC DNA]</scope>
    <source>
        <strain evidence="2 3">F01</strain>
    </source>
</reference>
<sequence length="248" mass="27606">MEDAKTELEALYCTVVSEGQGAGLPSPTDFKRNDPQVQALLLRRPAGRLGLEVPQPGTSATADSRTQSEQADPEPEVAEPEDNPPADSGQLADCRLEGQRISCPGRRFELAINQSNNKLANGVLEPDNRLGLSSFEGNRNDEEAVRRYLSDAYDRYIPKMVNIGLGANTMSFTAFHNAFHTMEDGGVDFARRMERTFTLLKQDKKHLAVKSRYHDEVPDDLSLCTFINRDILVCDNVGTNWVYVSRSR</sequence>
<reference evidence="3" key="1">
    <citation type="submission" date="2018-05" db="EMBL/GenBank/DDBJ databases">
        <authorList>
            <person name="Lu D."/>
        </authorList>
    </citation>
    <scope>NUCLEOTIDE SEQUENCE [LARGE SCALE GENOMIC DNA]</scope>
    <source>
        <strain evidence="3">F01</strain>
    </source>
</reference>
<keyword evidence="3" id="KW-1185">Reference proteome</keyword>
<dbReference type="OrthoDB" id="5702729at2"/>
<feature type="compositionally biased region" description="Acidic residues" evidence="1">
    <location>
        <begin position="71"/>
        <end position="84"/>
    </location>
</feature>
<name>A0A2V3ZP07_9GAMM</name>
<protein>
    <submittedName>
        <fullName evidence="2">Uncharacterized protein</fullName>
    </submittedName>
</protein>
<proteinExistence type="predicted"/>
<dbReference type="Proteomes" id="UP000253987">
    <property type="component" value="Unassembled WGS sequence"/>
</dbReference>
<evidence type="ECO:0000313" key="3">
    <source>
        <dbReference type="Proteomes" id="UP000253987"/>
    </source>
</evidence>
<organism evidence="2 3">
    <name type="scientific">Marinobacter vulgaris</name>
    <dbReference type="NCBI Taxonomy" id="1928331"/>
    <lineage>
        <taxon>Bacteria</taxon>
        <taxon>Pseudomonadati</taxon>
        <taxon>Pseudomonadota</taxon>
        <taxon>Gammaproteobacteria</taxon>
        <taxon>Pseudomonadales</taxon>
        <taxon>Marinobacteraceae</taxon>
        <taxon>Marinobacter</taxon>
    </lineage>
</organism>